<evidence type="ECO:0000256" key="1">
    <source>
        <dbReference type="ARBA" id="ARBA00005234"/>
    </source>
</evidence>
<evidence type="ECO:0000256" key="4">
    <source>
        <dbReference type="ARBA" id="ARBA00022807"/>
    </source>
</evidence>
<organism evidence="6">
    <name type="scientific">Lotus japonicus</name>
    <name type="common">Lotus corniculatus var. japonicus</name>
    <dbReference type="NCBI Taxonomy" id="34305"/>
    <lineage>
        <taxon>Eukaryota</taxon>
        <taxon>Viridiplantae</taxon>
        <taxon>Streptophyta</taxon>
        <taxon>Embryophyta</taxon>
        <taxon>Tracheophyta</taxon>
        <taxon>Spermatophyta</taxon>
        <taxon>Magnoliopsida</taxon>
        <taxon>eudicotyledons</taxon>
        <taxon>Gunneridae</taxon>
        <taxon>Pentapetalae</taxon>
        <taxon>rosids</taxon>
        <taxon>fabids</taxon>
        <taxon>Fabales</taxon>
        <taxon>Fabaceae</taxon>
        <taxon>Papilionoideae</taxon>
        <taxon>50 kb inversion clade</taxon>
        <taxon>NPAAA clade</taxon>
        <taxon>Hologalegina</taxon>
        <taxon>robinioid clade</taxon>
        <taxon>Loteae</taxon>
        <taxon>Lotus</taxon>
    </lineage>
</organism>
<dbReference type="GO" id="GO:0008234">
    <property type="term" value="F:cysteine-type peptidase activity"/>
    <property type="evidence" value="ECO:0007669"/>
    <property type="project" value="UniProtKB-KW"/>
</dbReference>
<evidence type="ECO:0000256" key="3">
    <source>
        <dbReference type="ARBA" id="ARBA00022801"/>
    </source>
</evidence>
<dbReference type="PANTHER" id="PTHR46915:SF6">
    <property type="entry name" value="CYSTEINE PROTEINASES SUPERFAMILY PROTEIN"/>
    <property type="match status" value="1"/>
</dbReference>
<dbReference type="AlphaFoldDB" id="I3SBV8"/>
<protein>
    <recommendedName>
        <fullName evidence="5">Ubiquitin-like protease family profile domain-containing protein</fullName>
    </recommendedName>
</protein>
<keyword evidence="3" id="KW-0378">Hydrolase</keyword>
<evidence type="ECO:0000313" key="6">
    <source>
        <dbReference type="EMBL" id="AFK37750.1"/>
    </source>
</evidence>
<dbReference type="SUPFAM" id="SSF54001">
    <property type="entry name" value="Cysteine proteinases"/>
    <property type="match status" value="1"/>
</dbReference>
<proteinExistence type="evidence at transcript level"/>
<evidence type="ECO:0000256" key="2">
    <source>
        <dbReference type="ARBA" id="ARBA00022670"/>
    </source>
</evidence>
<dbReference type="PANTHER" id="PTHR46915">
    <property type="entry name" value="UBIQUITIN-LIKE PROTEASE 4-RELATED"/>
    <property type="match status" value="1"/>
</dbReference>
<dbReference type="InterPro" id="IPR003653">
    <property type="entry name" value="Peptidase_C48_C"/>
</dbReference>
<keyword evidence="2" id="KW-0645">Protease</keyword>
<name>I3SBV8_LOTJA</name>
<dbReference type="GeneID" id="130729909"/>
<comment type="similarity">
    <text evidence="1">Belongs to the peptidase C48 family.</text>
</comment>
<dbReference type="KEGG" id="lja:130729909"/>
<reference evidence="6" key="1">
    <citation type="submission" date="2012-05" db="EMBL/GenBank/DDBJ databases">
        <authorList>
            <person name="Krishnakumar V."/>
            <person name="Cheung F."/>
            <person name="Xiao Y."/>
            <person name="Chan A."/>
            <person name="Moskal W.A."/>
            <person name="Town C.D."/>
        </authorList>
    </citation>
    <scope>NUCLEOTIDE SEQUENCE</scope>
</reference>
<dbReference type="PROSITE" id="PS50600">
    <property type="entry name" value="ULP_PROTEASE"/>
    <property type="match status" value="1"/>
</dbReference>
<dbReference type="RefSeq" id="XP_057437747.1">
    <property type="nucleotide sequence ID" value="XM_057581764.1"/>
</dbReference>
<accession>I3SBV8</accession>
<dbReference type="InterPro" id="IPR038765">
    <property type="entry name" value="Papain-like_cys_pep_sf"/>
</dbReference>
<dbReference type="GO" id="GO:0016926">
    <property type="term" value="P:protein desumoylation"/>
    <property type="evidence" value="ECO:0007669"/>
    <property type="project" value="UniProtKB-ARBA"/>
</dbReference>
<evidence type="ECO:0000259" key="5">
    <source>
        <dbReference type="PROSITE" id="PS50600"/>
    </source>
</evidence>
<dbReference type="OMA" id="CWGHWNL"/>
<dbReference type="GO" id="GO:0006508">
    <property type="term" value="P:proteolysis"/>
    <property type="evidence" value="ECO:0007669"/>
    <property type="project" value="UniProtKB-KW"/>
</dbReference>
<sequence>MRLRSASSLKTSKVANNEVIYVKGETETNSEHGTKIVYTRRRKKGKPVRDVIGSVISSLPSYLSDIPRRPRTKKKKFKAEEALPRPKLDSGVFDNNLVKIWNSFSEDKRKPFAYFDSLWFSLYRAASSKDKVLTWIKKEHIFSKAYVFVPIVCWGHWSLLIFCHFGESLQSTTRSRCMLLLDSLEMVNPRRLEPDIRRFVVDIYKAWDRPETKNLIYQIPLLVPKVPQQRDGNECGNFVLYFINLFLRCAPENFSMGGYPYFMKKDWFTFEDFDRFCERLYSLN</sequence>
<dbReference type="EMBL" id="BT137955">
    <property type="protein sequence ID" value="AFK37750.1"/>
    <property type="molecule type" value="mRNA"/>
</dbReference>
<dbReference type="Pfam" id="PF02902">
    <property type="entry name" value="Peptidase_C48"/>
    <property type="match status" value="1"/>
</dbReference>
<dbReference type="Gene3D" id="3.40.395.10">
    <property type="entry name" value="Adenoviral Proteinase, Chain A"/>
    <property type="match status" value="1"/>
</dbReference>
<keyword evidence="4" id="KW-0788">Thiol protease</keyword>
<dbReference type="OrthoDB" id="1939479at2759"/>
<feature type="domain" description="Ubiquitin-like protease family profile" evidence="5">
    <location>
        <begin position="73"/>
        <end position="246"/>
    </location>
</feature>